<dbReference type="SUPFAM" id="SSF50978">
    <property type="entry name" value="WD40 repeat-like"/>
    <property type="match status" value="1"/>
</dbReference>
<feature type="domain" description="E3 ubiquitin-protein ligase listerin N-terminal" evidence="3">
    <location>
        <begin position="83"/>
        <end position="221"/>
    </location>
</feature>
<feature type="region of interest" description="Disordered" evidence="2">
    <location>
        <begin position="252"/>
        <end position="292"/>
    </location>
</feature>
<feature type="compositionally biased region" description="Basic residues" evidence="2">
    <location>
        <begin position="14"/>
        <end position="23"/>
    </location>
</feature>
<feature type="compositionally biased region" description="Basic and acidic residues" evidence="2">
    <location>
        <begin position="26"/>
        <end position="56"/>
    </location>
</feature>
<dbReference type="Pfam" id="PF00400">
    <property type="entry name" value="WD40"/>
    <property type="match status" value="4"/>
</dbReference>
<dbReference type="EMBL" id="JAYKXP010000042">
    <property type="protein sequence ID" value="KAK7038883.1"/>
    <property type="molecule type" value="Genomic_DNA"/>
</dbReference>
<protein>
    <recommendedName>
        <fullName evidence="8">RING-type E3 ubiquitin transferase</fullName>
    </recommendedName>
</protein>
<dbReference type="InterPro" id="IPR001680">
    <property type="entry name" value="WD40_rpt"/>
</dbReference>
<feature type="repeat" description="WD" evidence="1">
    <location>
        <begin position="2069"/>
        <end position="2107"/>
    </location>
</feature>
<dbReference type="GO" id="GO:0061630">
    <property type="term" value="F:ubiquitin protein ligase activity"/>
    <property type="evidence" value="ECO:0007669"/>
    <property type="project" value="InterPro"/>
</dbReference>
<comment type="caution">
    <text evidence="6">The sequence shown here is derived from an EMBL/GenBank/DDBJ whole genome shotgun (WGS) entry which is preliminary data.</text>
</comment>
<dbReference type="SUPFAM" id="SSF48371">
    <property type="entry name" value="ARM repeat"/>
    <property type="match status" value="1"/>
</dbReference>
<feature type="domain" description="E3 ubiquitin-protein ligase listerin ubiquitin conjugating" evidence="5">
    <location>
        <begin position="1628"/>
        <end position="1710"/>
    </location>
</feature>
<feature type="compositionally biased region" description="Basic and acidic residues" evidence="2">
    <location>
        <begin position="271"/>
        <end position="281"/>
    </location>
</feature>
<name>A0AAW0CGZ7_9AGAR</name>
<dbReference type="InterPro" id="IPR039795">
    <property type="entry name" value="LTN1/Rkr1"/>
</dbReference>
<dbReference type="GO" id="GO:1990116">
    <property type="term" value="P:ribosome-associated ubiquitin-dependent protein catabolic process"/>
    <property type="evidence" value="ECO:0007669"/>
    <property type="project" value="InterPro"/>
</dbReference>
<dbReference type="PANTHER" id="PTHR12389:SF0">
    <property type="entry name" value="E3 UBIQUITIN-PROTEIN LIGASE LISTERIN"/>
    <property type="match status" value="1"/>
</dbReference>
<feature type="compositionally biased region" description="Acidic residues" evidence="2">
    <location>
        <begin position="427"/>
        <end position="441"/>
    </location>
</feature>
<dbReference type="PROSITE" id="PS50082">
    <property type="entry name" value="WD_REPEATS_2"/>
    <property type="match status" value="4"/>
</dbReference>
<dbReference type="Pfam" id="PF22999">
    <property type="entry name" value="LTN1_E3_ligase_6th"/>
    <property type="match status" value="1"/>
</dbReference>
<feature type="region of interest" description="Disordered" evidence="2">
    <location>
        <begin position="424"/>
        <end position="449"/>
    </location>
</feature>
<feature type="repeat" description="WD" evidence="1">
    <location>
        <begin position="1744"/>
        <end position="1785"/>
    </location>
</feature>
<dbReference type="GO" id="GO:1990112">
    <property type="term" value="C:RQC complex"/>
    <property type="evidence" value="ECO:0007669"/>
    <property type="project" value="InterPro"/>
</dbReference>
<evidence type="ECO:0008006" key="8">
    <source>
        <dbReference type="Google" id="ProtNLM"/>
    </source>
</evidence>
<evidence type="ECO:0000256" key="2">
    <source>
        <dbReference type="SAM" id="MobiDB-lite"/>
    </source>
</evidence>
<evidence type="ECO:0000259" key="4">
    <source>
        <dbReference type="Pfam" id="PF22999"/>
    </source>
</evidence>
<dbReference type="Gene3D" id="2.130.10.10">
    <property type="entry name" value="YVTN repeat-like/Quinoprotein amine dehydrogenase"/>
    <property type="match status" value="1"/>
</dbReference>
<dbReference type="InterPro" id="IPR016024">
    <property type="entry name" value="ARM-type_fold"/>
</dbReference>
<dbReference type="InterPro" id="IPR054476">
    <property type="entry name" value="Ltn1_N"/>
</dbReference>
<evidence type="ECO:0000259" key="5">
    <source>
        <dbReference type="Pfam" id="PF23009"/>
    </source>
</evidence>
<evidence type="ECO:0000313" key="7">
    <source>
        <dbReference type="Proteomes" id="UP001383192"/>
    </source>
</evidence>
<feature type="repeat" description="WD" evidence="1">
    <location>
        <begin position="2128"/>
        <end position="2160"/>
    </location>
</feature>
<dbReference type="GO" id="GO:0043023">
    <property type="term" value="F:ribosomal large subunit binding"/>
    <property type="evidence" value="ECO:0007669"/>
    <property type="project" value="TreeGrafter"/>
</dbReference>
<dbReference type="PROSITE" id="PS50294">
    <property type="entry name" value="WD_REPEATS_REGION"/>
    <property type="match status" value="2"/>
</dbReference>
<feature type="domain" description="E3 ubiquitin-protein ligase listerin N-terminal" evidence="3">
    <location>
        <begin position="270"/>
        <end position="421"/>
    </location>
</feature>
<evidence type="ECO:0000259" key="3">
    <source>
        <dbReference type="Pfam" id="PF22958"/>
    </source>
</evidence>
<keyword evidence="7" id="KW-1185">Reference proteome</keyword>
<feature type="domain" description="E3 ubiquitin-protein ligase listerin HEAT repeat region" evidence="4">
    <location>
        <begin position="1400"/>
        <end position="1615"/>
    </location>
</feature>
<dbReference type="Proteomes" id="UP001383192">
    <property type="component" value="Unassembled WGS sequence"/>
</dbReference>
<feature type="region of interest" description="Disordered" evidence="2">
    <location>
        <begin position="2016"/>
        <end position="2069"/>
    </location>
</feature>
<proteinExistence type="predicted"/>
<dbReference type="InterPro" id="IPR036322">
    <property type="entry name" value="WD40_repeat_dom_sf"/>
</dbReference>
<accession>A0AAW0CGZ7</accession>
<gene>
    <name evidence="6" type="ORF">VNI00_010516</name>
</gene>
<organism evidence="6 7">
    <name type="scientific">Paramarasmius palmivorus</name>
    <dbReference type="NCBI Taxonomy" id="297713"/>
    <lineage>
        <taxon>Eukaryota</taxon>
        <taxon>Fungi</taxon>
        <taxon>Dikarya</taxon>
        <taxon>Basidiomycota</taxon>
        <taxon>Agaricomycotina</taxon>
        <taxon>Agaricomycetes</taxon>
        <taxon>Agaricomycetidae</taxon>
        <taxon>Agaricales</taxon>
        <taxon>Marasmiineae</taxon>
        <taxon>Marasmiaceae</taxon>
        <taxon>Paramarasmius</taxon>
    </lineage>
</organism>
<evidence type="ECO:0000256" key="1">
    <source>
        <dbReference type="PROSITE-ProRule" id="PRU00221"/>
    </source>
</evidence>
<dbReference type="PANTHER" id="PTHR12389">
    <property type="entry name" value="ZINC FINGER PROTEIN 294"/>
    <property type="match status" value="1"/>
</dbReference>
<feature type="region of interest" description="Disordered" evidence="2">
    <location>
        <begin position="1"/>
        <end position="67"/>
    </location>
</feature>
<dbReference type="SMART" id="SM00320">
    <property type="entry name" value="WD40"/>
    <property type="match status" value="5"/>
</dbReference>
<sequence>MAKGGGKSSASSGTRKKHARKAAAGRGEESEPPQKEKRPKGEKGKKGSRKEPREKVYIPPVKPAPVQPDPLETTGLLHQLPSELVVLLRSLGKKAAVTKGKALEELQTIWADPVVKGQSENEYVLVDMLPVWLHHLPSLFIHPSRRIRLLTASLHDMFLRIPAVRDQIIFSVTESLDEDQVSSIVGAWCIAVHDIDRIVSHAAVDPWNRFVNLITDEKSKIIMKSLRSFVQRAALDPSGIYAYLNPPAPAPPPLPAHARKARTPVNVSRSETPDSESRSRPEDEESEQDRKARIRVGAFGSISWILDHHKPSMSDMESFFSNYALWSSLYHAQTCPFWESGQAAFGAGLPNVRKSAWMLLHALLKAVKATNEPMPELLLSTLSTAVLRSAWVEPDTAVHQVMWHPLLLFLKEYPNSWKIDMSHANEQDSESDADDSEDETEGNPRAKPLAGSKSAAYQEFLQFLQLGCGGSPLQGYPTVLVILSTIPPSILASTGSPDPLDDLFTSFWAAIDGRALSSLQRSAASVAFLESLLECLVFLVKRIWRDRENSSDTQLDSSMERLSTLLGDSDVHMIEQRALALILTQTLRVWTELAGSTLKVDPRAAGMVLNKTLLEGLGKVDERLWLHAWETLAGTIRTSLLSSPPRLTCTVVSVLVTESIEKQQRDTARKLLQDILNKALDRQEDETDSEEKKKFGEYLVASMQIFGTEIFGDEAFAKRIDDLILRKAFGLLSNPEQSSLLMTYLSTRNDETKLQECWHRLLSDVSNHPDTFSVSLGKLLDTLEAKGVQLKDLSPKHDELDSLISRFLVDALGGGNLGLLKRVITNPGPVLSAAGQNGLIESLLSEFSLQLDGALHDENVSLSSFNVVLDLLSAILQHSRDTLALSVQPDIFLFSHLLPKCHGSDASAPCFSVAQTIWSEWEQRSRDEDKSGVYGQIKERLSSLLADVSVRPLPVHIVQVLKDSTNLSSAISDPLHLLPQAEDLNAILDGLPSDPINTSLAVLDPQVPPASMFSDEEQSFSTPQCDSRGYSLYARLATALLHISLDNRLLTKRNMWILRHLLALSVYAEDLINVPTGKSPVFDKRALDFDLSELIMKVHQITTYVFTSGGSEGSTRRALDVLTGKVKSKEELPALARFLVDLVRISQETETIREFRILSYVLQHIFDDVEREEAELWVGFARTLEKSAPNTSIAILSAITSFGSEPLRLERYRNELAASLLGVPASKAETEGLMVLRRLAAVAPPFESDVEFLPQQRAVNVMKACQQWIASDDDDVGEEIECAMTLTFFHLAPILQHVPGAHWAFVFDVIENNLENSVMTDESTLVILARTLRLIILIQDLVSTNKALRADWKERENAILTAVRDLATSQLDAEVPSAPASACRELILQIVQTLPPSLVDHNSLSKMCHLLSDPSMDVQKMAYKLLQQAAKKRTEYLVIEAGVDSEDKFKADLPPELLTLLQQNLNIDYSEEVEQEQPVFGYLLGWMLLFDLFADTSLKVRAAYIEQLRNLGIINTHFIPTILGLLGLDRGILKSFKLDVWAVEEYHVAFYEPGTNFTLQVFAAHLYYRALLTIPSTIYSWVMDCKDRQLSSAIGTYTSSYFSPVIIKAELDHVKSPEAISELADDNLTIKVASSVNEVAAAYLVDDHQLEIKIKIPNDWPLHRIEIRDVKRVGVDESRWRAWILAVQQTMWAHNGRIVDGLALFKKNVTLHFEGQVECAICYSLSTKPVLIKPVQMIQTGLIQNAHSDLVTDASYDYYGVRLATCGLDQRIKVWQLDETNGTWSVEDDWKAHDAAVSKVSWAHPEFGPIIASASFDRTVKIWEQTTTASEQQPVSVNGNSGQTQPSSSRWVERAVLLDARGTVRAVEFAPHHFGLKLATISTDNFLRIYECLEQPSLTTWQLSEEVDVLSIPANSYPSYHSRAQTVALATPTQSHAPLEGASASLVAQALLQQQGSTSSALARPGLGNREADGGWCISWCKDRYWGEIIAAGCGINGLIKIIQLSPSRRPTTLLVLDPNNAGTATPVPALPAPRGTGSKEGSASGSPSGQAGNGSGTDNESQPAPHSVVSVAWAPSCGRSYHLIATGSRDGRVRIWKVKPASDLDEDDDEADPSEETGWSATLVADLDDHKSSVGRVDWNITGTILSSAGNDGRIRLWKASVGGSIWRPAGTIGVEQTQNENDQEDVDMQS</sequence>
<reference evidence="6 7" key="1">
    <citation type="submission" date="2024-01" db="EMBL/GenBank/DDBJ databases">
        <title>A draft genome for a cacao thread blight-causing isolate of Paramarasmius palmivorus.</title>
        <authorList>
            <person name="Baruah I.K."/>
            <person name="Bukari Y."/>
            <person name="Amoako-Attah I."/>
            <person name="Meinhardt L.W."/>
            <person name="Bailey B.A."/>
            <person name="Cohen S.P."/>
        </authorList>
    </citation>
    <scope>NUCLEOTIDE SEQUENCE [LARGE SCALE GENOMIC DNA]</scope>
    <source>
        <strain evidence="6 7">GH-12</strain>
    </source>
</reference>
<feature type="compositionally biased region" description="Low complexity" evidence="2">
    <location>
        <begin position="2042"/>
        <end position="2051"/>
    </location>
</feature>
<dbReference type="GO" id="GO:0005829">
    <property type="term" value="C:cytosol"/>
    <property type="evidence" value="ECO:0007669"/>
    <property type="project" value="TreeGrafter"/>
</dbReference>
<dbReference type="Pfam" id="PF22958">
    <property type="entry name" value="Ltn1_1st"/>
    <property type="match status" value="2"/>
</dbReference>
<dbReference type="InterPro" id="IPR054478">
    <property type="entry name" value="LTN1_UBC"/>
</dbReference>
<dbReference type="GO" id="GO:0072344">
    <property type="term" value="P:rescue of stalled ribosome"/>
    <property type="evidence" value="ECO:0007669"/>
    <property type="project" value="TreeGrafter"/>
</dbReference>
<keyword evidence="1" id="KW-0853">WD repeat</keyword>
<dbReference type="InterPro" id="IPR054477">
    <property type="entry name" value="LTN1_E3_ligase_6th"/>
</dbReference>
<dbReference type="Pfam" id="PF23009">
    <property type="entry name" value="UBC_like"/>
    <property type="match status" value="1"/>
</dbReference>
<feature type="repeat" description="WD" evidence="1">
    <location>
        <begin position="1790"/>
        <end position="1833"/>
    </location>
</feature>
<evidence type="ECO:0000313" key="6">
    <source>
        <dbReference type="EMBL" id="KAK7038883.1"/>
    </source>
</evidence>
<dbReference type="InterPro" id="IPR015943">
    <property type="entry name" value="WD40/YVTN_repeat-like_dom_sf"/>
</dbReference>